<dbReference type="AlphaFoldDB" id="A0AA96FB16"/>
<accession>A0AA96FB16</accession>
<dbReference type="Proteomes" id="UP001303408">
    <property type="component" value="Chromosome"/>
</dbReference>
<dbReference type="KEGG" id="dcp:RN607_09655"/>
<dbReference type="InterPro" id="IPR053737">
    <property type="entry name" value="Type_II_TA_Toxin"/>
</dbReference>
<feature type="domain" description="Fido" evidence="1">
    <location>
        <begin position="1"/>
        <end position="119"/>
    </location>
</feature>
<protein>
    <submittedName>
        <fullName evidence="2">Fic family protein</fullName>
    </submittedName>
</protein>
<dbReference type="Gene3D" id="1.20.120.1870">
    <property type="entry name" value="Fic/DOC protein, Fido domain"/>
    <property type="match status" value="1"/>
</dbReference>
<proteinExistence type="predicted"/>
<name>A0AA96FB16_9MICO</name>
<dbReference type="RefSeq" id="WP_313542279.1">
    <property type="nucleotide sequence ID" value="NZ_CP134880.1"/>
</dbReference>
<dbReference type="EMBL" id="CP134880">
    <property type="protein sequence ID" value="WNM26464.1"/>
    <property type="molecule type" value="Genomic_DNA"/>
</dbReference>
<dbReference type="PANTHER" id="PTHR39426">
    <property type="entry name" value="HOMOLOGY TO DEATH-ON-CURING PROTEIN OF PHAGE P1"/>
    <property type="match status" value="1"/>
</dbReference>
<sequence length="122" mass="12972">MTRYLPVEVILRIIDAERIGPVRDLGLLQSALDRPATTVLGEDAYADLGTKAAALLHSLCLNHALVDGNKRIAALCAVVFLEINGVTSGLDNDGLFELTMSVADGSLRDVDQIAARLAVSDQ</sequence>
<evidence type="ECO:0000259" key="1">
    <source>
        <dbReference type="PROSITE" id="PS51459"/>
    </source>
</evidence>
<organism evidence="2">
    <name type="scientific">Demequina capsici</name>
    <dbReference type="NCBI Taxonomy" id="3075620"/>
    <lineage>
        <taxon>Bacteria</taxon>
        <taxon>Bacillati</taxon>
        <taxon>Actinomycetota</taxon>
        <taxon>Actinomycetes</taxon>
        <taxon>Micrococcales</taxon>
        <taxon>Demequinaceae</taxon>
        <taxon>Demequina</taxon>
    </lineage>
</organism>
<dbReference type="Pfam" id="PF02661">
    <property type="entry name" value="Fic"/>
    <property type="match status" value="1"/>
</dbReference>
<dbReference type="PANTHER" id="PTHR39426:SF1">
    <property type="entry name" value="HOMOLOGY TO DEATH-ON-CURING PROTEIN OF PHAGE P1"/>
    <property type="match status" value="1"/>
</dbReference>
<reference evidence="2" key="1">
    <citation type="submission" date="2023-09" db="EMBL/GenBank/DDBJ databases">
        <title>Demequina sp. a novel bacteria isolated from Capsicum annuum.</title>
        <authorList>
            <person name="Humaira Z."/>
            <person name="Lee J."/>
            <person name="Cho D."/>
        </authorList>
    </citation>
    <scope>NUCLEOTIDE SEQUENCE</scope>
    <source>
        <strain evidence="2">PMTSA13</strain>
    </source>
</reference>
<dbReference type="InterPro" id="IPR006440">
    <property type="entry name" value="Doc"/>
</dbReference>
<evidence type="ECO:0000313" key="2">
    <source>
        <dbReference type="EMBL" id="WNM26464.1"/>
    </source>
</evidence>
<dbReference type="PROSITE" id="PS51459">
    <property type="entry name" value="FIDO"/>
    <property type="match status" value="1"/>
</dbReference>
<dbReference type="InterPro" id="IPR003812">
    <property type="entry name" value="Fido"/>
</dbReference>
<dbReference type="GO" id="GO:0016301">
    <property type="term" value="F:kinase activity"/>
    <property type="evidence" value="ECO:0007669"/>
    <property type="project" value="InterPro"/>
</dbReference>
<gene>
    <name evidence="2" type="ORF">RN607_09655</name>
</gene>